<keyword evidence="2" id="KW-0812">Transmembrane</keyword>
<dbReference type="GO" id="GO:0015293">
    <property type="term" value="F:symporter activity"/>
    <property type="evidence" value="ECO:0007669"/>
    <property type="project" value="InterPro"/>
</dbReference>
<dbReference type="InterPro" id="IPR036259">
    <property type="entry name" value="MFS_trans_sf"/>
</dbReference>
<dbReference type="GO" id="GO:0008643">
    <property type="term" value="P:carbohydrate transport"/>
    <property type="evidence" value="ECO:0007669"/>
    <property type="project" value="InterPro"/>
</dbReference>
<dbReference type="Gene3D" id="1.20.1250.20">
    <property type="entry name" value="MFS general substrate transporter like domains"/>
    <property type="match status" value="1"/>
</dbReference>
<feature type="transmembrane region" description="Helical" evidence="2">
    <location>
        <begin position="194"/>
        <end position="216"/>
    </location>
</feature>
<dbReference type="CDD" id="cd17332">
    <property type="entry name" value="MFS_MelB_like"/>
    <property type="match status" value="1"/>
</dbReference>
<comment type="similarity">
    <text evidence="1">Belongs to the sodium:galactoside symporter (TC 2.A.2) family.</text>
</comment>
<sequence>MSEVKLVKSAQTAEATGKLSFLEKVGFGAGDAACNMLFNPITMFLSFFYTDIFGLAPAVVATMFLVVRMFDAFFDPFYGSWMDNRRSKYGRYRKWMAVFTVPFAISCLIMFYTPDLSETAKIAYAFATYLLLSILYSCVNIPYCSLGGVITADPVDRVSCQKFRFIGAGLASLFCTFTLLPLVGYLGGGDRATGFFYTISIFAVIAVFLFFFCFFYTRERIQPREDEIGESFFTSFKKIIHNDQWLVSISLMFLDCIPSFVRGAVSIYFAKYVLGFDDFAASVFLTLGICANIVGAYLTSVFTNRWCKVTVYKAVKIICIVLSLLLFIIPSDQVVLIYAVFIILSVIHQIAAPIIWSFIGDVDDYGEWKLHQRASGLCASGHLFTLKVALAVGGALVGMVLSMTGYEANLTEQSETAIHGIYALMTWIPAIGYLVTFLVTQFLYKLNRTMMARISKDIYATA</sequence>
<dbReference type="PANTHER" id="PTHR11328:SF24">
    <property type="entry name" value="MAJOR FACILITATOR SUPERFAMILY (MFS) PROFILE DOMAIN-CONTAINING PROTEIN"/>
    <property type="match status" value="1"/>
</dbReference>
<feature type="transmembrane region" description="Helical" evidence="2">
    <location>
        <begin position="165"/>
        <end position="188"/>
    </location>
</feature>
<dbReference type="GO" id="GO:0006814">
    <property type="term" value="P:sodium ion transport"/>
    <property type="evidence" value="ECO:0007669"/>
    <property type="project" value="InterPro"/>
</dbReference>
<dbReference type="NCBIfam" id="TIGR00792">
    <property type="entry name" value="gph"/>
    <property type="match status" value="1"/>
</dbReference>
<reference evidence="3" key="1">
    <citation type="journal article" date="2021" name="PeerJ">
        <title>Extensive microbial diversity within the chicken gut microbiome revealed by metagenomics and culture.</title>
        <authorList>
            <person name="Gilroy R."/>
            <person name="Ravi A."/>
            <person name="Getino M."/>
            <person name="Pursley I."/>
            <person name="Horton D.L."/>
            <person name="Alikhan N.F."/>
            <person name="Baker D."/>
            <person name="Gharbi K."/>
            <person name="Hall N."/>
            <person name="Watson M."/>
            <person name="Adriaenssens E.M."/>
            <person name="Foster-Nyarko E."/>
            <person name="Jarju S."/>
            <person name="Secka A."/>
            <person name="Antonio M."/>
            <person name="Oren A."/>
            <person name="Chaudhuri R.R."/>
            <person name="La Ragione R."/>
            <person name="Hildebrand F."/>
            <person name="Pallen M.J."/>
        </authorList>
    </citation>
    <scope>NUCLEOTIDE SEQUENCE</scope>
    <source>
        <strain evidence="3">USASDec5-558</strain>
    </source>
</reference>
<feature type="transmembrane region" description="Helical" evidence="2">
    <location>
        <begin position="421"/>
        <end position="444"/>
    </location>
</feature>
<keyword evidence="2" id="KW-0472">Membrane</keyword>
<dbReference type="InterPro" id="IPR001927">
    <property type="entry name" value="Na/Gal_symport"/>
</dbReference>
<feature type="transmembrane region" description="Helical" evidence="2">
    <location>
        <begin position="245"/>
        <end position="267"/>
    </location>
</feature>
<dbReference type="SUPFAM" id="SSF103473">
    <property type="entry name" value="MFS general substrate transporter"/>
    <property type="match status" value="1"/>
</dbReference>
<dbReference type="GO" id="GO:0005886">
    <property type="term" value="C:plasma membrane"/>
    <property type="evidence" value="ECO:0007669"/>
    <property type="project" value="TreeGrafter"/>
</dbReference>
<feature type="transmembrane region" description="Helical" evidence="2">
    <location>
        <begin position="279"/>
        <end position="298"/>
    </location>
</feature>
<proteinExistence type="inferred from homology"/>
<dbReference type="AlphaFoldDB" id="A0A9D1WCI4"/>
<accession>A0A9D1WCI4</accession>
<reference evidence="3" key="2">
    <citation type="submission" date="2021-04" db="EMBL/GenBank/DDBJ databases">
        <authorList>
            <person name="Gilroy R."/>
        </authorList>
    </citation>
    <scope>NUCLEOTIDE SEQUENCE</scope>
    <source>
        <strain evidence="3">USASDec5-558</strain>
    </source>
</reference>
<evidence type="ECO:0000256" key="1">
    <source>
        <dbReference type="ARBA" id="ARBA00009617"/>
    </source>
</evidence>
<protein>
    <submittedName>
        <fullName evidence="3">MFS transporter</fullName>
    </submittedName>
</protein>
<dbReference type="PANTHER" id="PTHR11328">
    <property type="entry name" value="MAJOR FACILITATOR SUPERFAMILY DOMAIN-CONTAINING PROTEIN"/>
    <property type="match status" value="1"/>
</dbReference>
<gene>
    <name evidence="3" type="ORF">H9850_04410</name>
</gene>
<dbReference type="Proteomes" id="UP000886829">
    <property type="component" value="Unassembled WGS sequence"/>
</dbReference>
<evidence type="ECO:0000313" key="3">
    <source>
        <dbReference type="EMBL" id="HIX56699.1"/>
    </source>
</evidence>
<evidence type="ECO:0000313" key="4">
    <source>
        <dbReference type="Proteomes" id="UP000886829"/>
    </source>
</evidence>
<feature type="transmembrane region" description="Helical" evidence="2">
    <location>
        <begin position="335"/>
        <end position="359"/>
    </location>
</feature>
<dbReference type="InterPro" id="IPR039672">
    <property type="entry name" value="MFS_2"/>
</dbReference>
<feature type="transmembrane region" description="Helical" evidence="2">
    <location>
        <begin position="380"/>
        <end position="401"/>
    </location>
</feature>
<evidence type="ECO:0000256" key="2">
    <source>
        <dbReference type="SAM" id="Phobius"/>
    </source>
</evidence>
<keyword evidence="2" id="KW-1133">Transmembrane helix</keyword>
<feature type="transmembrane region" description="Helical" evidence="2">
    <location>
        <begin position="95"/>
        <end position="112"/>
    </location>
</feature>
<feature type="transmembrane region" description="Helical" evidence="2">
    <location>
        <begin position="310"/>
        <end position="329"/>
    </location>
</feature>
<organism evidence="3 4">
    <name type="scientific">Candidatus Anaerobiospirillum pullistercoris</name>
    <dbReference type="NCBI Taxonomy" id="2838452"/>
    <lineage>
        <taxon>Bacteria</taxon>
        <taxon>Pseudomonadati</taxon>
        <taxon>Pseudomonadota</taxon>
        <taxon>Gammaproteobacteria</taxon>
        <taxon>Aeromonadales</taxon>
        <taxon>Succinivibrionaceae</taxon>
        <taxon>Anaerobiospirillum</taxon>
    </lineage>
</organism>
<dbReference type="Pfam" id="PF13347">
    <property type="entry name" value="MFS_2"/>
    <property type="match status" value="1"/>
</dbReference>
<feature type="transmembrane region" description="Helical" evidence="2">
    <location>
        <begin position="52"/>
        <end position="74"/>
    </location>
</feature>
<name>A0A9D1WCI4_9GAMM</name>
<comment type="caution">
    <text evidence="3">The sequence shown here is derived from an EMBL/GenBank/DDBJ whole genome shotgun (WGS) entry which is preliminary data.</text>
</comment>
<feature type="transmembrane region" description="Helical" evidence="2">
    <location>
        <begin position="124"/>
        <end position="144"/>
    </location>
</feature>
<dbReference type="EMBL" id="DXEV01000088">
    <property type="protein sequence ID" value="HIX56699.1"/>
    <property type="molecule type" value="Genomic_DNA"/>
</dbReference>